<sequence>MTKTRKSFQIFHWV</sequence>
<dbReference type="EMBL" id="HACA01021274">
    <property type="protein sequence ID" value="CDW38635.1"/>
    <property type="molecule type" value="Transcribed_RNA"/>
</dbReference>
<proteinExistence type="predicted"/>
<protein>
    <submittedName>
        <fullName evidence="1">Uncharacterized protein</fullName>
    </submittedName>
</protein>
<reference evidence="1" key="1">
    <citation type="submission" date="2014-05" db="EMBL/GenBank/DDBJ databases">
        <authorList>
            <person name="Chronopoulou M."/>
        </authorList>
    </citation>
    <scope>NUCLEOTIDE SEQUENCE</scope>
    <source>
        <tissue evidence="1">Whole organism</tissue>
    </source>
</reference>
<accession>A0A0K2UKL2</accession>
<organism evidence="1">
    <name type="scientific">Lepeophtheirus salmonis</name>
    <name type="common">Salmon louse</name>
    <name type="synonym">Caligus salmonis</name>
    <dbReference type="NCBI Taxonomy" id="72036"/>
    <lineage>
        <taxon>Eukaryota</taxon>
        <taxon>Metazoa</taxon>
        <taxon>Ecdysozoa</taxon>
        <taxon>Arthropoda</taxon>
        <taxon>Crustacea</taxon>
        <taxon>Multicrustacea</taxon>
        <taxon>Hexanauplia</taxon>
        <taxon>Copepoda</taxon>
        <taxon>Siphonostomatoida</taxon>
        <taxon>Caligidae</taxon>
        <taxon>Lepeophtheirus</taxon>
    </lineage>
</organism>
<name>A0A0K2UKL2_LEPSM</name>
<evidence type="ECO:0000313" key="1">
    <source>
        <dbReference type="EMBL" id="CDW38635.1"/>
    </source>
</evidence>